<evidence type="ECO:0000313" key="1">
    <source>
        <dbReference type="EMBL" id="KKL10254.1"/>
    </source>
</evidence>
<organism evidence="1">
    <name type="scientific">marine sediment metagenome</name>
    <dbReference type="NCBI Taxonomy" id="412755"/>
    <lineage>
        <taxon>unclassified sequences</taxon>
        <taxon>metagenomes</taxon>
        <taxon>ecological metagenomes</taxon>
    </lineage>
</organism>
<reference evidence="1" key="1">
    <citation type="journal article" date="2015" name="Nature">
        <title>Complex archaea that bridge the gap between prokaryotes and eukaryotes.</title>
        <authorList>
            <person name="Spang A."/>
            <person name="Saw J.H."/>
            <person name="Jorgensen S.L."/>
            <person name="Zaremba-Niedzwiedzka K."/>
            <person name="Martijn J."/>
            <person name="Lind A.E."/>
            <person name="van Eijk R."/>
            <person name="Schleper C."/>
            <person name="Guy L."/>
            <person name="Ettema T.J."/>
        </authorList>
    </citation>
    <scope>NUCLEOTIDE SEQUENCE</scope>
</reference>
<accession>A0A0F9AKZ8</accession>
<sequence>MTETITRSADGIVLTLPDINVSNSVNCTHTVSIDGTALEVTMAVRYLLADRERILTLLADTKAELDKLR</sequence>
<dbReference type="AlphaFoldDB" id="A0A0F9AKZ8"/>
<dbReference type="EMBL" id="LAZR01042135">
    <property type="protein sequence ID" value="KKL10254.1"/>
    <property type="molecule type" value="Genomic_DNA"/>
</dbReference>
<gene>
    <name evidence="1" type="ORF">LCGC14_2557660</name>
</gene>
<proteinExistence type="predicted"/>
<name>A0A0F9AKZ8_9ZZZZ</name>
<protein>
    <submittedName>
        <fullName evidence="1">Uncharacterized protein</fullName>
    </submittedName>
</protein>
<comment type="caution">
    <text evidence="1">The sequence shown here is derived from an EMBL/GenBank/DDBJ whole genome shotgun (WGS) entry which is preliminary data.</text>
</comment>